<name>A0A7G9S5J8_9MICO</name>
<evidence type="ECO:0000256" key="1">
    <source>
        <dbReference type="SAM" id="Phobius"/>
    </source>
</evidence>
<dbReference type="RefSeq" id="WP_187555591.1">
    <property type="nucleotide sequence ID" value="NZ_CP060716.1"/>
</dbReference>
<reference evidence="3 4" key="1">
    <citation type="submission" date="2020-08" db="EMBL/GenBank/DDBJ databases">
        <title>Genome sequence of Leucobacter denitrificans KACC 14055T.</title>
        <authorList>
            <person name="Hyun D.-W."/>
            <person name="Bae J.-W."/>
        </authorList>
    </citation>
    <scope>NUCLEOTIDE SEQUENCE [LARGE SCALE GENOMIC DNA]</scope>
    <source>
        <strain evidence="3 4">KACC 14055</strain>
    </source>
</reference>
<organism evidence="3 4">
    <name type="scientific">Leucobacter denitrificans</name>
    <dbReference type="NCBI Taxonomy" id="683042"/>
    <lineage>
        <taxon>Bacteria</taxon>
        <taxon>Bacillati</taxon>
        <taxon>Actinomycetota</taxon>
        <taxon>Actinomycetes</taxon>
        <taxon>Micrococcales</taxon>
        <taxon>Microbacteriaceae</taxon>
        <taxon>Leucobacter</taxon>
    </lineage>
</organism>
<dbReference type="InterPro" id="IPR057446">
    <property type="entry name" value="PH_bac"/>
</dbReference>
<sequence length="183" mass="19988">MNRITFLLIWIAIAAAIFTFMAIAWRARKRRDASLSPASIGLADQPIATFAHVSYVSTTPVGEPFVRVAVPGLSYKGWADVAVHREGVAIQVTGEPRIEISADRVRGTDTARGRIGKVVERDGISLLQWEALQAGSDTRALESGFRFDTPAEQRRFAAAISEMNPIHHTDLPTSTSITQEDDA</sequence>
<evidence type="ECO:0000313" key="3">
    <source>
        <dbReference type="EMBL" id="QNN63123.1"/>
    </source>
</evidence>
<evidence type="ECO:0000313" key="4">
    <source>
        <dbReference type="Proteomes" id="UP000515934"/>
    </source>
</evidence>
<keyword evidence="1" id="KW-0472">Membrane</keyword>
<protein>
    <recommendedName>
        <fullName evidence="2">PH domain-containing protein</fullName>
    </recommendedName>
</protein>
<keyword evidence="1" id="KW-1133">Transmembrane helix</keyword>
<dbReference type="Pfam" id="PF25362">
    <property type="entry name" value="bPH_11"/>
    <property type="match status" value="1"/>
</dbReference>
<dbReference type="KEGG" id="ldn:H9L06_01755"/>
<evidence type="ECO:0000259" key="2">
    <source>
        <dbReference type="Pfam" id="PF25362"/>
    </source>
</evidence>
<feature type="domain" description="PH" evidence="2">
    <location>
        <begin position="47"/>
        <end position="159"/>
    </location>
</feature>
<feature type="transmembrane region" description="Helical" evidence="1">
    <location>
        <begin position="6"/>
        <end position="25"/>
    </location>
</feature>
<accession>A0A7G9S5J8</accession>
<keyword evidence="1" id="KW-0812">Transmembrane</keyword>
<dbReference type="AlphaFoldDB" id="A0A7G9S5J8"/>
<dbReference type="Proteomes" id="UP000515934">
    <property type="component" value="Chromosome"/>
</dbReference>
<gene>
    <name evidence="3" type="ORF">H9L06_01755</name>
</gene>
<keyword evidence="4" id="KW-1185">Reference proteome</keyword>
<proteinExistence type="predicted"/>
<dbReference type="EMBL" id="CP060716">
    <property type="protein sequence ID" value="QNN63123.1"/>
    <property type="molecule type" value="Genomic_DNA"/>
</dbReference>